<keyword evidence="3" id="KW-0540">Nuclease</keyword>
<keyword evidence="6" id="KW-0378">Hydrolase</keyword>
<comment type="cofactor">
    <cofactor evidence="1">
        <name>Mn(2+)</name>
        <dbReference type="ChEBI" id="CHEBI:29035"/>
    </cofactor>
</comment>
<evidence type="ECO:0000313" key="11">
    <source>
        <dbReference type="EMBL" id="GAD77909.1"/>
    </source>
</evidence>
<evidence type="ECO:0000256" key="6">
    <source>
        <dbReference type="ARBA" id="ARBA00022801"/>
    </source>
</evidence>
<evidence type="ECO:0000256" key="4">
    <source>
        <dbReference type="ARBA" id="ARBA00022723"/>
    </source>
</evidence>
<dbReference type="SUPFAM" id="SSF56219">
    <property type="entry name" value="DNase I-like"/>
    <property type="match status" value="1"/>
</dbReference>
<dbReference type="GO" id="GO:0046872">
    <property type="term" value="F:metal ion binding"/>
    <property type="evidence" value="ECO:0007669"/>
    <property type="project" value="UniProtKB-KW"/>
</dbReference>
<reference evidence="11 12" key="1">
    <citation type="submission" date="2013-09" db="EMBL/GenBank/DDBJ databases">
        <title>Whole genome shotgun sequence of Vibrio azureus NBRC 104587.</title>
        <authorList>
            <person name="Isaki S."/>
            <person name="Hosoyama A."/>
            <person name="Numata M."/>
            <person name="Hashimoto M."/>
            <person name="Hosoyama Y."/>
            <person name="Tsuchikane K."/>
            <person name="Noguchi M."/>
            <person name="Hirakata S."/>
            <person name="Ichikawa N."/>
            <person name="Ohji S."/>
            <person name="Yamazoe A."/>
            <person name="Fujita N."/>
        </authorList>
    </citation>
    <scope>NUCLEOTIDE SEQUENCE [LARGE SCALE GENOMIC DNA]</scope>
    <source>
        <strain evidence="11 12">NBRC 104587</strain>
    </source>
</reference>
<dbReference type="AlphaFoldDB" id="U3C973"/>
<dbReference type="InterPro" id="IPR005135">
    <property type="entry name" value="Endo/exonuclease/phosphatase"/>
</dbReference>
<keyword evidence="7" id="KW-0460">Magnesium</keyword>
<dbReference type="eggNOG" id="COG0708">
    <property type="taxonomic scope" value="Bacteria"/>
</dbReference>
<feature type="domain" description="Endonuclease/exonuclease/phosphatase" evidence="10">
    <location>
        <begin position="33"/>
        <end position="284"/>
    </location>
</feature>
<evidence type="ECO:0000259" key="10">
    <source>
        <dbReference type="Pfam" id="PF03372"/>
    </source>
</evidence>
<keyword evidence="12" id="KW-1185">Reference proteome</keyword>
<dbReference type="GO" id="GO:0004518">
    <property type="term" value="F:nuclease activity"/>
    <property type="evidence" value="ECO:0007669"/>
    <property type="project" value="UniProtKB-KW"/>
</dbReference>
<proteinExistence type="predicted"/>
<dbReference type="PANTHER" id="PTHR15822:SF4">
    <property type="entry name" value="TYROSYL-DNA PHOSPHODIESTERASE 2"/>
    <property type="match status" value="1"/>
</dbReference>
<comment type="cofactor">
    <cofactor evidence="2">
        <name>Mg(2+)</name>
        <dbReference type="ChEBI" id="CHEBI:18420"/>
    </cofactor>
</comment>
<keyword evidence="9" id="KW-0732">Signal</keyword>
<keyword evidence="8" id="KW-0234">DNA repair</keyword>
<evidence type="ECO:0000256" key="8">
    <source>
        <dbReference type="ARBA" id="ARBA00023204"/>
    </source>
</evidence>
<evidence type="ECO:0000256" key="9">
    <source>
        <dbReference type="SAM" id="SignalP"/>
    </source>
</evidence>
<accession>U3C973</accession>
<keyword evidence="4" id="KW-0479">Metal-binding</keyword>
<dbReference type="EMBL" id="BATL01000098">
    <property type="protein sequence ID" value="GAD77909.1"/>
    <property type="molecule type" value="Genomic_DNA"/>
</dbReference>
<dbReference type="Proteomes" id="UP000016567">
    <property type="component" value="Unassembled WGS sequence"/>
</dbReference>
<dbReference type="Gene3D" id="3.60.10.10">
    <property type="entry name" value="Endonuclease/exonuclease/phosphatase"/>
    <property type="match status" value="1"/>
</dbReference>
<feature type="signal peptide" evidence="9">
    <location>
        <begin position="1"/>
        <end position="19"/>
    </location>
</feature>
<evidence type="ECO:0000256" key="7">
    <source>
        <dbReference type="ARBA" id="ARBA00022842"/>
    </source>
</evidence>
<name>U3C973_9VIBR</name>
<dbReference type="GO" id="GO:0006281">
    <property type="term" value="P:DNA repair"/>
    <property type="evidence" value="ECO:0007669"/>
    <property type="project" value="UniProtKB-KW"/>
</dbReference>
<evidence type="ECO:0000256" key="3">
    <source>
        <dbReference type="ARBA" id="ARBA00022722"/>
    </source>
</evidence>
<dbReference type="Pfam" id="PF03372">
    <property type="entry name" value="Exo_endo_phos"/>
    <property type="match status" value="1"/>
</dbReference>
<dbReference type="GO" id="GO:0016787">
    <property type="term" value="F:hydrolase activity"/>
    <property type="evidence" value="ECO:0007669"/>
    <property type="project" value="UniProtKB-KW"/>
</dbReference>
<gene>
    <name evidence="11" type="ORF">VAZ01S_098_00180</name>
</gene>
<comment type="caution">
    <text evidence="11">The sequence shown here is derived from an EMBL/GenBank/DDBJ whole genome shotgun (WGS) entry which is preliminary data.</text>
</comment>
<keyword evidence="5" id="KW-0227">DNA damage</keyword>
<dbReference type="STRING" id="1219077.VAZ01S_098_00180"/>
<organism evidence="11 12">
    <name type="scientific">Vibrio azureus NBRC 104587</name>
    <dbReference type="NCBI Taxonomy" id="1219077"/>
    <lineage>
        <taxon>Bacteria</taxon>
        <taxon>Pseudomonadati</taxon>
        <taxon>Pseudomonadota</taxon>
        <taxon>Gammaproteobacteria</taxon>
        <taxon>Vibrionales</taxon>
        <taxon>Vibrionaceae</taxon>
        <taxon>Vibrio</taxon>
    </lineage>
</organism>
<evidence type="ECO:0000256" key="2">
    <source>
        <dbReference type="ARBA" id="ARBA00001946"/>
    </source>
</evidence>
<protein>
    <recommendedName>
        <fullName evidence="10">Endonuclease/exonuclease/phosphatase domain-containing protein</fullName>
    </recommendedName>
</protein>
<sequence>MIRICLLLTVLLFNRQGIAQNLSFTEPLKFTSWNFEWLSSGKGKVIRDQHDFTKLSMYMQQLSPDVLAFQEVDSTAAIRKVVGDNYTIYLSDRAQRRYQSLQFRDINQYTGFAVRKGLDVIDEPDFSVTKGRSKLRFASYVVLNPNKKNEIHLLSVHLKAGCSGAYKNSRDCKILKQQGQALAKWMKERASKKQKYAVLGDFNHNLAYRGDWLWSQISRGNSAKLMTKNTPAKCKVRSKKKPNKTHQFRSLIDHIIVSNGVAASASIQTPFKSQDVLDYTLSDHCPISTQIQ</sequence>
<dbReference type="OrthoDB" id="395856at2"/>
<dbReference type="PANTHER" id="PTHR15822">
    <property type="entry name" value="TRAF AND TNF RECEPTOR-ASSOCIATED PROTEIN"/>
    <property type="match status" value="1"/>
</dbReference>
<evidence type="ECO:0000256" key="5">
    <source>
        <dbReference type="ARBA" id="ARBA00022763"/>
    </source>
</evidence>
<dbReference type="InterPro" id="IPR036691">
    <property type="entry name" value="Endo/exonu/phosph_ase_sf"/>
</dbReference>
<dbReference type="InterPro" id="IPR051547">
    <property type="entry name" value="TDP2-like"/>
</dbReference>
<feature type="chain" id="PRO_5004639332" description="Endonuclease/exonuclease/phosphatase domain-containing protein" evidence="9">
    <location>
        <begin position="20"/>
        <end position="292"/>
    </location>
</feature>
<evidence type="ECO:0000256" key="1">
    <source>
        <dbReference type="ARBA" id="ARBA00001936"/>
    </source>
</evidence>
<evidence type="ECO:0000313" key="12">
    <source>
        <dbReference type="Proteomes" id="UP000016567"/>
    </source>
</evidence>